<dbReference type="Gramene" id="TraesCS2B02G629300.1">
    <property type="protein sequence ID" value="TraesCS2B02G629300.1.cds1"/>
    <property type="gene ID" value="TraesCS2B02G629300"/>
</dbReference>
<dbReference type="SMART" id="SM00733">
    <property type="entry name" value="Mterf"/>
    <property type="match status" value="5"/>
</dbReference>
<evidence type="ECO:0000256" key="2">
    <source>
        <dbReference type="ARBA" id="ARBA00022472"/>
    </source>
</evidence>
<reference evidence="4" key="2">
    <citation type="submission" date="2018-10" db="UniProtKB">
        <authorList>
            <consortium name="EnsemblPlants"/>
        </authorList>
    </citation>
    <scope>IDENTIFICATION</scope>
</reference>
<dbReference type="PANTHER" id="PTHR13068">
    <property type="entry name" value="CGI-12 PROTEIN-RELATED"/>
    <property type="match status" value="1"/>
</dbReference>
<organism evidence="4">
    <name type="scientific">Triticum aestivum</name>
    <name type="common">Wheat</name>
    <dbReference type="NCBI Taxonomy" id="4565"/>
    <lineage>
        <taxon>Eukaryota</taxon>
        <taxon>Viridiplantae</taxon>
        <taxon>Streptophyta</taxon>
        <taxon>Embryophyta</taxon>
        <taxon>Tracheophyta</taxon>
        <taxon>Spermatophyta</taxon>
        <taxon>Magnoliopsida</taxon>
        <taxon>Liliopsida</taxon>
        <taxon>Poales</taxon>
        <taxon>Poaceae</taxon>
        <taxon>BOP clade</taxon>
        <taxon>Pooideae</taxon>
        <taxon>Triticodae</taxon>
        <taxon>Triticeae</taxon>
        <taxon>Triticinae</taxon>
        <taxon>Triticum</taxon>
    </lineage>
</organism>
<proteinExistence type="inferred from homology"/>
<evidence type="ECO:0000256" key="1">
    <source>
        <dbReference type="ARBA" id="ARBA00007692"/>
    </source>
</evidence>
<evidence type="ECO:0000313" key="4">
    <source>
        <dbReference type="EnsemblPlants" id="TraesCS2B02G629300.1.cds1"/>
    </source>
</evidence>
<protein>
    <submittedName>
        <fullName evidence="4">Uncharacterized protein</fullName>
    </submittedName>
</protein>
<dbReference type="GO" id="GO:0006353">
    <property type="term" value="P:DNA-templated transcription termination"/>
    <property type="evidence" value="ECO:0007669"/>
    <property type="project" value="UniProtKB-KW"/>
</dbReference>
<dbReference type="InterPro" id="IPR003690">
    <property type="entry name" value="MTERF"/>
</dbReference>
<reference evidence="4" key="1">
    <citation type="submission" date="2018-08" db="EMBL/GenBank/DDBJ databases">
        <authorList>
            <person name="Rossello M."/>
        </authorList>
    </citation>
    <scope>NUCLEOTIDE SEQUENCE [LARGE SCALE GENOMIC DNA]</scope>
    <source>
        <strain evidence="4">cv. Chinese Spring</strain>
    </source>
</reference>
<dbReference type="GO" id="GO:0009658">
    <property type="term" value="P:chloroplast organization"/>
    <property type="evidence" value="ECO:0000318"/>
    <property type="project" value="GO_Central"/>
</dbReference>
<accession>A0A3B6CJT0</accession>
<dbReference type="AlphaFoldDB" id="A0A3B6CJT0"/>
<dbReference type="STRING" id="4565.A0A3B6CJT0"/>
<dbReference type="PANTHER" id="PTHR13068:SF111">
    <property type="match status" value="1"/>
</dbReference>
<dbReference type="GO" id="GO:0003676">
    <property type="term" value="F:nucleic acid binding"/>
    <property type="evidence" value="ECO:0007669"/>
    <property type="project" value="InterPro"/>
</dbReference>
<evidence type="ECO:0000313" key="5">
    <source>
        <dbReference type="Proteomes" id="UP000019116"/>
    </source>
</evidence>
<keyword evidence="2" id="KW-0804">Transcription</keyword>
<dbReference type="Gene3D" id="1.25.70.10">
    <property type="entry name" value="Transcription termination factor 3, mitochondrial"/>
    <property type="match status" value="1"/>
</dbReference>
<comment type="similarity">
    <text evidence="1">Belongs to the mTERF family.</text>
</comment>
<dbReference type="Pfam" id="PF02536">
    <property type="entry name" value="mTERF"/>
    <property type="match status" value="1"/>
</dbReference>
<dbReference type="GO" id="GO:0009507">
    <property type="term" value="C:chloroplast"/>
    <property type="evidence" value="ECO:0000318"/>
    <property type="project" value="GO_Central"/>
</dbReference>
<sequence length="380" mass="41844">MLRLRQSLLSQILLSPSTCPISRLRRLISAAVPTVSPNPSFAVEDYLISICGLTRPQALKASAKLSHLNSPSNPDAVLAFLPGLGLFGADVAALVAKDPQLLCTRVETTLAPAVIELTGVGLSRFEIAPLVSLTSQYFRRRSVASRLLYFLSLFGSHENLLRVLKYPSLLGCDLDKVVKPNVSFLRESGLGDCDITKLCIRVPCMLSNNPERVRAIVACAEGIGVPRRSGMLMKALQVVAILSQEKITAEVEHLKKTFRWSDDEVGIAVSKAPTVLMKSKESLHHRSEFLISKVGLEPAYIACRPAILTYSLEGRLKPRYYVVKFLKENGLLDHNRDYYAAVMISEKAFVDKFVRPHKHAAPHLADDYAKACRGEVPARA</sequence>
<dbReference type="InterPro" id="IPR038538">
    <property type="entry name" value="MTERF_sf"/>
</dbReference>
<keyword evidence="3" id="KW-0809">Transit peptide</keyword>
<dbReference type="OrthoDB" id="638496at2759"/>
<keyword evidence="5" id="KW-1185">Reference proteome</keyword>
<dbReference type="Proteomes" id="UP000019116">
    <property type="component" value="Chromosome 2B"/>
</dbReference>
<name>A0A3B6CJT0_WHEAT</name>
<dbReference type="CDD" id="cd00133">
    <property type="entry name" value="PTS_IIB"/>
    <property type="match status" value="1"/>
</dbReference>
<keyword evidence="2" id="KW-0806">Transcription termination</keyword>
<dbReference type="FunFam" id="1.25.70.10:FF:000001">
    <property type="entry name" value="Mitochondrial transcription termination factor-like"/>
    <property type="match status" value="1"/>
</dbReference>
<dbReference type="Gramene" id="TraesCS2B03G1546300.1">
    <property type="protein sequence ID" value="TraesCS2B03G1546300.1.CDS1"/>
    <property type="gene ID" value="TraesCS2B03G1546300"/>
</dbReference>
<dbReference type="EnsemblPlants" id="TraesCS2B02G629300.1">
    <property type="protein sequence ID" value="TraesCS2B02G629300.1.cds1"/>
    <property type="gene ID" value="TraesCS2B02G629300"/>
</dbReference>
<evidence type="ECO:0000256" key="3">
    <source>
        <dbReference type="ARBA" id="ARBA00022946"/>
    </source>
</evidence>
<keyword evidence="2" id="KW-0805">Transcription regulation</keyword>